<sequence>MEPHLSKYFTRRFQLISPKQNVADSNNICT</sequence>
<dbReference type="EMBL" id="JYDP01008560">
    <property type="protein sequence ID" value="KRY63502.1"/>
    <property type="molecule type" value="Genomic_DNA"/>
</dbReference>
<dbReference type="AlphaFoldDB" id="A0A0V1DPL9"/>
<comment type="caution">
    <text evidence="1">The sequence shown here is derived from an EMBL/GenBank/DDBJ whole genome shotgun (WGS) entry which is preliminary data.</text>
</comment>
<proteinExistence type="predicted"/>
<reference evidence="1 2" key="1">
    <citation type="submission" date="2015-01" db="EMBL/GenBank/DDBJ databases">
        <title>Evolution of Trichinella species and genotypes.</title>
        <authorList>
            <person name="Korhonen P.K."/>
            <person name="Edoardo P."/>
            <person name="Giuseppe L.R."/>
            <person name="Gasser R.B."/>
        </authorList>
    </citation>
    <scope>NUCLEOTIDE SEQUENCE [LARGE SCALE GENOMIC DNA]</scope>
    <source>
        <strain evidence="1">ISS1029</strain>
    </source>
</reference>
<organism evidence="1 2">
    <name type="scientific">Trichinella zimbabwensis</name>
    <dbReference type="NCBI Taxonomy" id="268475"/>
    <lineage>
        <taxon>Eukaryota</taxon>
        <taxon>Metazoa</taxon>
        <taxon>Ecdysozoa</taxon>
        <taxon>Nematoda</taxon>
        <taxon>Enoplea</taxon>
        <taxon>Dorylaimia</taxon>
        <taxon>Trichinellida</taxon>
        <taxon>Trichinellidae</taxon>
        <taxon>Trichinella</taxon>
    </lineage>
</organism>
<gene>
    <name evidence="1" type="ORF">T11_7182</name>
</gene>
<evidence type="ECO:0000313" key="2">
    <source>
        <dbReference type="Proteomes" id="UP000055024"/>
    </source>
</evidence>
<accession>A0A0V1DPL9</accession>
<protein>
    <submittedName>
        <fullName evidence="1">Uncharacterized protein</fullName>
    </submittedName>
</protein>
<keyword evidence="2" id="KW-1185">Reference proteome</keyword>
<dbReference type="Proteomes" id="UP000055024">
    <property type="component" value="Unassembled WGS sequence"/>
</dbReference>
<name>A0A0V1DPL9_9BILA</name>
<evidence type="ECO:0000313" key="1">
    <source>
        <dbReference type="EMBL" id="KRY63502.1"/>
    </source>
</evidence>